<keyword evidence="2" id="KW-0805">Transcription regulation</keyword>
<dbReference type="Gene3D" id="1.10.10.10">
    <property type="entry name" value="Winged helix-like DNA-binding domain superfamily/Winged helix DNA-binding domain"/>
    <property type="match status" value="1"/>
</dbReference>
<dbReference type="FunFam" id="1.10.10.10:FF:000001">
    <property type="entry name" value="LysR family transcriptional regulator"/>
    <property type="match status" value="1"/>
</dbReference>
<dbReference type="SUPFAM" id="SSF46785">
    <property type="entry name" value="Winged helix' DNA-binding domain"/>
    <property type="match status" value="1"/>
</dbReference>
<dbReference type="InterPro" id="IPR036388">
    <property type="entry name" value="WH-like_DNA-bd_sf"/>
</dbReference>
<comment type="similarity">
    <text evidence="1">Belongs to the LysR transcriptional regulatory family.</text>
</comment>
<dbReference type="Pfam" id="PF03466">
    <property type="entry name" value="LysR_substrate"/>
    <property type="match status" value="1"/>
</dbReference>
<evidence type="ECO:0000313" key="6">
    <source>
        <dbReference type="EMBL" id="QRO79370.1"/>
    </source>
</evidence>
<dbReference type="Proteomes" id="UP000625568">
    <property type="component" value="Chromosome 2"/>
</dbReference>
<dbReference type="InterPro" id="IPR005119">
    <property type="entry name" value="LysR_subst-bd"/>
</dbReference>
<protein>
    <submittedName>
        <fullName evidence="6">LysR family transcriptional regulator</fullName>
    </submittedName>
</protein>
<dbReference type="GeneID" id="93129233"/>
<evidence type="ECO:0000256" key="4">
    <source>
        <dbReference type="ARBA" id="ARBA00023163"/>
    </source>
</evidence>
<dbReference type="InterPro" id="IPR000847">
    <property type="entry name" value="LysR_HTH_N"/>
</dbReference>
<dbReference type="EMBL" id="CP069483">
    <property type="protein sequence ID" value="QRO79370.1"/>
    <property type="molecule type" value="Genomic_DNA"/>
</dbReference>
<gene>
    <name evidence="6" type="ORF">I6K02_22755</name>
</gene>
<evidence type="ECO:0000256" key="3">
    <source>
        <dbReference type="ARBA" id="ARBA00023125"/>
    </source>
</evidence>
<name>A0A892IEV3_9BURK</name>
<proteinExistence type="inferred from homology"/>
<dbReference type="PROSITE" id="PS50931">
    <property type="entry name" value="HTH_LYSR"/>
    <property type="match status" value="1"/>
</dbReference>
<dbReference type="PRINTS" id="PR00039">
    <property type="entry name" value="HTHLYSR"/>
</dbReference>
<dbReference type="SUPFAM" id="SSF53850">
    <property type="entry name" value="Periplasmic binding protein-like II"/>
    <property type="match status" value="1"/>
</dbReference>
<keyword evidence="3" id="KW-0238">DNA-binding</keyword>
<dbReference type="PANTHER" id="PTHR30419">
    <property type="entry name" value="HTH-TYPE TRANSCRIPTIONAL REGULATOR YBHD"/>
    <property type="match status" value="1"/>
</dbReference>
<sequence length="307" mass="33267">MPFTLSQLRIFQAVVEHGSLRAAARALDLAQSGVTQQLQGLEAALGATLFTRTHRGIVPTAIGRRLLARSGAILGECEQVEHEIRQLSGAYEGTVTLGLVTEPLIDAFAPVLTAFRARFDKVHVHLRAGTSRMMIGWLRESAIDFAIALVAKQTDTTDLDVTPLHASAPVVVCRSGHPKRHATSLAELADYAWVSTRSPNLSADPVVNRLLAYFDLHGQPPPKIVATVEGLFETLQLVTQTDCLAFESEAVTRDGPFAGVLAKVPVHEHAEPQQICLLQRAAVPLTPAAQELATMLVSYLRMIRAPR</sequence>
<dbReference type="GO" id="GO:0003677">
    <property type="term" value="F:DNA binding"/>
    <property type="evidence" value="ECO:0007669"/>
    <property type="project" value="UniProtKB-KW"/>
</dbReference>
<evidence type="ECO:0000256" key="1">
    <source>
        <dbReference type="ARBA" id="ARBA00009437"/>
    </source>
</evidence>
<keyword evidence="4" id="KW-0804">Transcription</keyword>
<evidence type="ECO:0000313" key="7">
    <source>
        <dbReference type="Proteomes" id="UP000625568"/>
    </source>
</evidence>
<organism evidence="6 7">
    <name type="scientific">Burkholderia dolosa</name>
    <dbReference type="NCBI Taxonomy" id="152500"/>
    <lineage>
        <taxon>Bacteria</taxon>
        <taxon>Pseudomonadati</taxon>
        <taxon>Pseudomonadota</taxon>
        <taxon>Betaproteobacteria</taxon>
        <taxon>Burkholderiales</taxon>
        <taxon>Burkholderiaceae</taxon>
        <taxon>Burkholderia</taxon>
        <taxon>Burkholderia cepacia complex</taxon>
    </lineage>
</organism>
<dbReference type="InterPro" id="IPR050950">
    <property type="entry name" value="HTH-type_LysR_regulators"/>
</dbReference>
<dbReference type="GO" id="GO:0005829">
    <property type="term" value="C:cytosol"/>
    <property type="evidence" value="ECO:0007669"/>
    <property type="project" value="TreeGrafter"/>
</dbReference>
<accession>A0A892IEV3</accession>
<dbReference type="RefSeq" id="WP_006766545.1">
    <property type="nucleotide sequence ID" value="NZ_CABVPR010000011.1"/>
</dbReference>
<evidence type="ECO:0000259" key="5">
    <source>
        <dbReference type="PROSITE" id="PS50931"/>
    </source>
</evidence>
<keyword evidence="7" id="KW-1185">Reference proteome</keyword>
<feature type="domain" description="HTH lysR-type" evidence="5">
    <location>
        <begin position="3"/>
        <end position="60"/>
    </location>
</feature>
<dbReference type="Gene3D" id="3.40.190.290">
    <property type="match status" value="1"/>
</dbReference>
<evidence type="ECO:0000256" key="2">
    <source>
        <dbReference type="ARBA" id="ARBA00023015"/>
    </source>
</evidence>
<dbReference type="AlphaFoldDB" id="A0A892IEV3"/>
<dbReference type="Pfam" id="PF00126">
    <property type="entry name" value="HTH_1"/>
    <property type="match status" value="1"/>
</dbReference>
<dbReference type="InterPro" id="IPR036390">
    <property type="entry name" value="WH_DNA-bd_sf"/>
</dbReference>
<dbReference type="PANTHER" id="PTHR30419:SF30">
    <property type="entry name" value="LYSR FAMILY TRANSCRIPTIONAL REGULATOR"/>
    <property type="match status" value="1"/>
</dbReference>
<reference evidence="6 7" key="1">
    <citation type="submission" date="2021-02" db="EMBL/GenBank/DDBJ databases">
        <title>FDA dAtabase for Regulatory Grade micrObial Sequences (FDA-ARGOS): Supporting development and validation of Infectious Disease Dx tests.</title>
        <authorList>
            <person name="Minogue T."/>
            <person name="Wolcott M."/>
            <person name="Wasieloski L."/>
            <person name="Aguilar W."/>
            <person name="Moore D."/>
            <person name="Jaissle J."/>
            <person name="Tallon L."/>
            <person name="Sadzewicz L."/>
            <person name="Zhao X."/>
            <person name="Boylan J."/>
            <person name="Ott S."/>
            <person name="Bowen H."/>
            <person name="Vavikolanu K."/>
            <person name="Mehta A."/>
            <person name="Aluvathingal J."/>
            <person name="Nadendla S."/>
            <person name="Yan Y."/>
            <person name="Sichtig H."/>
        </authorList>
    </citation>
    <scope>NUCLEOTIDE SEQUENCE [LARGE SCALE GENOMIC DNA]</scope>
    <source>
        <strain evidence="6 7">FDAARGOS_1272</strain>
    </source>
</reference>
<dbReference type="GO" id="GO:0003700">
    <property type="term" value="F:DNA-binding transcription factor activity"/>
    <property type="evidence" value="ECO:0007669"/>
    <property type="project" value="InterPro"/>
</dbReference>